<dbReference type="AlphaFoldDB" id="A0A150J306"/>
<evidence type="ECO:0000313" key="6">
    <source>
        <dbReference type="EMBL" id="KYC51610.1"/>
    </source>
</evidence>
<dbReference type="PATRIC" id="fig|1705564.3.peg.1108"/>
<dbReference type="GO" id="GO:0003677">
    <property type="term" value="F:DNA binding"/>
    <property type="evidence" value="ECO:0007669"/>
    <property type="project" value="InterPro"/>
</dbReference>
<dbReference type="GO" id="GO:0016787">
    <property type="term" value="F:hydrolase activity"/>
    <property type="evidence" value="ECO:0007669"/>
    <property type="project" value="UniProtKB-KW"/>
</dbReference>
<dbReference type="Gene3D" id="3.40.50.300">
    <property type="entry name" value="P-loop containing nucleotide triphosphate hydrolases"/>
    <property type="match status" value="2"/>
</dbReference>
<organism evidence="6 7">
    <name type="scientific">Candidatus Methanofastidiosum methylothiophilum</name>
    <dbReference type="NCBI Taxonomy" id="1705564"/>
    <lineage>
        <taxon>Archaea</taxon>
        <taxon>Methanobacteriati</taxon>
        <taxon>Methanobacteriota</taxon>
        <taxon>Stenosarchaea group</taxon>
        <taxon>Candidatus Methanofastidiosia</taxon>
        <taxon>Candidatus Methanofastidiosales</taxon>
        <taxon>Candidatus Methanofastidiosaceae</taxon>
        <taxon>Candidatus Methanofastidiosum</taxon>
    </lineage>
</organism>
<keyword evidence="1" id="KW-0547">Nucleotide-binding</keyword>
<dbReference type="SMART" id="SM00490">
    <property type="entry name" value="HELICc"/>
    <property type="match status" value="1"/>
</dbReference>
<protein>
    <submittedName>
        <fullName evidence="6">Putative ATP-dependent RNA helicase</fullName>
        <ecNumber evidence="6">3.6.4.13</ecNumber>
    </submittedName>
</protein>
<dbReference type="Pfam" id="PF00271">
    <property type="entry name" value="Helicase_C"/>
    <property type="match status" value="1"/>
</dbReference>
<keyword evidence="2 6" id="KW-0378">Hydrolase</keyword>
<dbReference type="EMBL" id="LNGD01000061">
    <property type="protein sequence ID" value="KYC51610.1"/>
    <property type="molecule type" value="Genomic_DNA"/>
</dbReference>
<accession>A0A150J306</accession>
<gene>
    <name evidence="6" type="ORF">AMQ74_01072</name>
</gene>
<dbReference type="InterPro" id="IPR001650">
    <property type="entry name" value="Helicase_C-like"/>
</dbReference>
<keyword evidence="3 6" id="KW-0347">Helicase</keyword>
<dbReference type="GO" id="GO:0003724">
    <property type="term" value="F:RNA helicase activity"/>
    <property type="evidence" value="ECO:0007669"/>
    <property type="project" value="UniProtKB-EC"/>
</dbReference>
<name>A0A150J306_9EURY</name>
<dbReference type="Pfam" id="PF04851">
    <property type="entry name" value="ResIII"/>
    <property type="match status" value="1"/>
</dbReference>
<dbReference type="PROSITE" id="PS51194">
    <property type="entry name" value="HELICASE_CTER"/>
    <property type="match status" value="1"/>
</dbReference>
<evidence type="ECO:0000256" key="2">
    <source>
        <dbReference type="ARBA" id="ARBA00022801"/>
    </source>
</evidence>
<evidence type="ECO:0000313" key="7">
    <source>
        <dbReference type="Proteomes" id="UP000075578"/>
    </source>
</evidence>
<comment type="caution">
    <text evidence="6">The sequence shown here is derived from an EMBL/GenBank/DDBJ whole genome shotgun (WGS) entry which is preliminary data.</text>
</comment>
<dbReference type="GO" id="GO:0005524">
    <property type="term" value="F:ATP binding"/>
    <property type="evidence" value="ECO:0007669"/>
    <property type="project" value="UniProtKB-KW"/>
</dbReference>
<keyword evidence="4" id="KW-0067">ATP-binding</keyword>
<proteinExistence type="predicted"/>
<evidence type="ECO:0000256" key="3">
    <source>
        <dbReference type="ARBA" id="ARBA00022806"/>
    </source>
</evidence>
<evidence type="ECO:0000256" key="1">
    <source>
        <dbReference type="ARBA" id="ARBA00022741"/>
    </source>
</evidence>
<evidence type="ECO:0000259" key="5">
    <source>
        <dbReference type="PROSITE" id="PS51194"/>
    </source>
</evidence>
<dbReference type="SUPFAM" id="SSF52540">
    <property type="entry name" value="P-loop containing nucleoside triphosphate hydrolases"/>
    <property type="match status" value="1"/>
</dbReference>
<dbReference type="EC" id="3.6.4.13" evidence="6"/>
<dbReference type="Proteomes" id="UP000075578">
    <property type="component" value="Unassembled WGS sequence"/>
</dbReference>
<dbReference type="InterPro" id="IPR027417">
    <property type="entry name" value="P-loop_NTPase"/>
</dbReference>
<dbReference type="PANTHER" id="PTHR11274:SF0">
    <property type="entry name" value="GENERAL TRANSCRIPTION AND DNA REPAIR FACTOR IIH HELICASE SUBUNIT XPB"/>
    <property type="match status" value="1"/>
</dbReference>
<dbReference type="PANTHER" id="PTHR11274">
    <property type="entry name" value="RAD25/XP-B DNA REPAIR HELICASE"/>
    <property type="match status" value="1"/>
</dbReference>
<evidence type="ECO:0000256" key="4">
    <source>
        <dbReference type="ARBA" id="ARBA00022840"/>
    </source>
</evidence>
<reference evidence="6 7" key="1">
    <citation type="journal article" date="2016" name="ISME J.">
        <title>Chasing the elusive Euryarchaeota class WSA2: genomes reveal a uniquely fastidious methyl-reducing methanogen.</title>
        <authorList>
            <person name="Nobu M.K."/>
            <person name="Narihiro T."/>
            <person name="Kuroda K."/>
            <person name="Mei R."/>
            <person name="Liu W.T."/>
        </authorList>
    </citation>
    <scope>NUCLEOTIDE SEQUENCE [LARGE SCALE GENOMIC DNA]</scope>
    <source>
        <strain evidence="6">U1lsi0528_Bin089</strain>
    </source>
</reference>
<feature type="domain" description="Helicase C-terminal" evidence="5">
    <location>
        <begin position="180"/>
        <end position="338"/>
    </location>
</feature>
<sequence>MFISNYPQPRIILATMSIASTKDFIEYFSQAENPILIADEVHRLGSTTNRIILQLNFKEKLGLSATPERLFDQEGDEALKAVFGCTPIYDLPLSGKVKLSRNDDKEIPILGKFLSYYDYDFEIVNLTEEEQNQWNKITSEIARIIPLRLKQNEDFKFTNDKKLLNLFIRRARIQKNSQAKIECACRVIKEKYPENGRWIIYCDNFKQMEAIANILRINIKYVPILIYHSEMSQADKDLTLKHLESQPGIIVSIRCLDEGVDIPAVDGALILSSSTNPREYIQRRGRVLRKAKGKKKALIIDTIVLPMPDSKHSDFLPMVRSELARAWEFAKLADNKDVPHRLWRLCEEYGVDLNSDAQLSICEEFEE</sequence>
<dbReference type="InterPro" id="IPR050615">
    <property type="entry name" value="ATP-dep_DNA_Helicase"/>
</dbReference>
<dbReference type="InterPro" id="IPR006935">
    <property type="entry name" value="Helicase/UvrB_N"/>
</dbReference>